<reference evidence="3 4" key="1">
    <citation type="journal article" date="2022" name="Arch. Microbiol.">
        <title>Paraburkholderia bengalensis sp. nov. isolated from roots of Oryza sativa, IR64.</title>
        <authorList>
            <person name="Nag P."/>
            <person name="Mondal N."/>
            <person name="Sarkar J."/>
            <person name="Das S."/>
        </authorList>
    </citation>
    <scope>NUCLEOTIDE SEQUENCE [LARGE SCALE GENOMIC DNA]</scope>
    <source>
        <strain evidence="3 4">IR64_4_BI</strain>
    </source>
</reference>
<sequence>MFILPPVERRRVGRARRCIVWRTALAPCVFLLVSCAVGPNFSRPPTPHVERYVKTDQQSFAAPGGVQTLSPAVQVRDDWWTAFGCDVIDAAVDESLTGNATLERGEATLRRSDDLLRAGAGIFYPQIDAQASASRQRYSPLRTGIESAPSIFNLFTLSATISYTLDIWGGERRQVEALAAQAESQHYALAATYLTLAANVVNAMIARAAYSDEIAATREMIGLVREQIRITQAQVTAGTSAWSAVLSLQNELATLEASVPGLEQRRAEAEHLLALLAGMYPEQWSAPAMSLRDIALPGVLPQTLPSSLVRRRPDILQAEAVLHVASANIGVATAALFPQITLSASGGLDSAVLHSLGNVSGQVWSVGAGVTAPLFHGGALWFQRKAAIDAYAESQAAYREVVLAAFAQVADTLRALEHDAQTVDAQTRAVQSAAEALRLIKESYRAGTVGYLQILIADGQYHQARIAWLQASAQRLQDTVALYAALGGGLVPES</sequence>
<dbReference type="InterPro" id="IPR010131">
    <property type="entry name" value="MdtP/NodT-like"/>
</dbReference>
<evidence type="ECO:0000313" key="3">
    <source>
        <dbReference type="EMBL" id="MEI6001950.1"/>
    </source>
</evidence>
<keyword evidence="2" id="KW-0564">Palmitate</keyword>
<name>A0ABU8J2M2_9BURK</name>
<comment type="caution">
    <text evidence="3">The sequence shown here is derived from an EMBL/GenBank/DDBJ whole genome shotgun (WGS) entry which is preliminary data.</text>
</comment>
<dbReference type="SUPFAM" id="SSF56954">
    <property type="entry name" value="Outer membrane efflux proteins (OEP)"/>
    <property type="match status" value="1"/>
</dbReference>
<dbReference type="Pfam" id="PF02321">
    <property type="entry name" value="OEP"/>
    <property type="match status" value="2"/>
</dbReference>
<dbReference type="PANTHER" id="PTHR30203:SF33">
    <property type="entry name" value="BLR4455 PROTEIN"/>
    <property type="match status" value="1"/>
</dbReference>
<dbReference type="Gene3D" id="1.20.1600.10">
    <property type="entry name" value="Outer membrane efflux proteins (OEP)"/>
    <property type="match status" value="1"/>
</dbReference>
<gene>
    <name evidence="3" type="ORF">H3V53_33900</name>
</gene>
<dbReference type="NCBIfam" id="TIGR01845">
    <property type="entry name" value="outer_NodT"/>
    <property type="match status" value="1"/>
</dbReference>
<protein>
    <submittedName>
        <fullName evidence="3">Efflux transporter outer membrane subunit</fullName>
    </submittedName>
</protein>
<keyword evidence="2" id="KW-0812">Transmembrane</keyword>
<proteinExistence type="inferred from homology"/>
<organism evidence="3 4">
    <name type="scientific">Paraburkholderia bengalensis</name>
    <dbReference type="NCBI Taxonomy" id="2747562"/>
    <lineage>
        <taxon>Bacteria</taxon>
        <taxon>Pseudomonadati</taxon>
        <taxon>Pseudomonadota</taxon>
        <taxon>Betaproteobacteria</taxon>
        <taxon>Burkholderiales</taxon>
        <taxon>Burkholderiaceae</taxon>
        <taxon>Paraburkholderia</taxon>
    </lineage>
</organism>
<keyword evidence="2" id="KW-0472">Membrane</keyword>
<evidence type="ECO:0000313" key="4">
    <source>
        <dbReference type="Proteomes" id="UP001386437"/>
    </source>
</evidence>
<keyword evidence="4" id="KW-1185">Reference proteome</keyword>
<accession>A0ABU8J2M2</accession>
<keyword evidence="2" id="KW-0449">Lipoprotein</keyword>
<dbReference type="PANTHER" id="PTHR30203">
    <property type="entry name" value="OUTER MEMBRANE CATION EFFLUX PROTEIN"/>
    <property type="match status" value="1"/>
</dbReference>
<evidence type="ECO:0000256" key="2">
    <source>
        <dbReference type="RuleBase" id="RU362097"/>
    </source>
</evidence>
<dbReference type="EMBL" id="JACFYJ010000090">
    <property type="protein sequence ID" value="MEI6001950.1"/>
    <property type="molecule type" value="Genomic_DNA"/>
</dbReference>
<dbReference type="InterPro" id="IPR003423">
    <property type="entry name" value="OMP_efflux"/>
</dbReference>
<dbReference type="Gene3D" id="2.20.200.10">
    <property type="entry name" value="Outer membrane efflux proteins (OEP)"/>
    <property type="match status" value="1"/>
</dbReference>
<dbReference type="Proteomes" id="UP001386437">
    <property type="component" value="Unassembled WGS sequence"/>
</dbReference>
<comment type="subcellular location">
    <subcellularLocation>
        <location evidence="2">Cell membrane</location>
        <topology evidence="2">Lipid-anchor</topology>
    </subcellularLocation>
</comment>
<dbReference type="RefSeq" id="WP_336601606.1">
    <property type="nucleotide sequence ID" value="NZ_JACFYJ010000090.1"/>
</dbReference>
<evidence type="ECO:0000256" key="1">
    <source>
        <dbReference type="ARBA" id="ARBA00007613"/>
    </source>
</evidence>
<keyword evidence="2" id="KW-1134">Transmembrane beta strand</keyword>
<comment type="similarity">
    <text evidence="1 2">Belongs to the outer membrane factor (OMF) (TC 1.B.17) family.</text>
</comment>